<reference evidence="2" key="1">
    <citation type="journal article" date="2014" name="Int. J. Syst. Evol. Microbiol.">
        <title>Complete genome sequence of Corynebacterium casei LMG S-19264T (=DSM 44701T), isolated from a smear-ripened cheese.</title>
        <authorList>
            <consortium name="US DOE Joint Genome Institute (JGI-PGF)"/>
            <person name="Walter F."/>
            <person name="Albersmeier A."/>
            <person name="Kalinowski J."/>
            <person name="Ruckert C."/>
        </authorList>
    </citation>
    <scope>NUCLEOTIDE SEQUENCE</scope>
    <source>
        <strain evidence="2">VKM B-2555</strain>
    </source>
</reference>
<dbReference type="InterPro" id="IPR044240">
    <property type="entry name" value="STR4-like"/>
</dbReference>
<protein>
    <submittedName>
        <fullName evidence="2">Sulfurtransferase</fullName>
    </submittedName>
</protein>
<evidence type="ECO:0000313" key="2">
    <source>
        <dbReference type="EMBL" id="GLK77904.1"/>
    </source>
</evidence>
<feature type="domain" description="Rhodanese" evidence="1">
    <location>
        <begin position="23"/>
        <end position="146"/>
    </location>
</feature>
<dbReference type="SMART" id="SM00450">
    <property type="entry name" value="RHOD"/>
    <property type="match status" value="1"/>
</dbReference>
<dbReference type="InterPro" id="IPR036873">
    <property type="entry name" value="Rhodanese-like_dom_sf"/>
</dbReference>
<dbReference type="PANTHER" id="PTHR47377">
    <property type="entry name" value="RHODANESE-LIKE DOMAIN-CONTAINING PROTEIN 4, CHLOROPLASTIC"/>
    <property type="match status" value="1"/>
</dbReference>
<dbReference type="SUPFAM" id="SSF52821">
    <property type="entry name" value="Rhodanese/Cell cycle control phosphatase"/>
    <property type="match status" value="1"/>
</dbReference>
<dbReference type="PROSITE" id="PS50206">
    <property type="entry name" value="RHODANESE_3"/>
    <property type="match status" value="1"/>
</dbReference>
<evidence type="ECO:0000259" key="1">
    <source>
        <dbReference type="PROSITE" id="PS50206"/>
    </source>
</evidence>
<dbReference type="PANTHER" id="PTHR47377:SF1">
    <property type="entry name" value="RHODANESE-LIKE DOMAIN-CONTAINING PROTEIN 4, CHLOROPLASTIC"/>
    <property type="match status" value="1"/>
</dbReference>
<sequence length="147" mass="15617">MSQARGSYAGDVSPQDAWTTISAEASAALVDVRTSAEWSFVGVPDLSSLGKRAVLQEWQTFPTMQIDPDFAEKTAAALKAAGLDETSPVFFLCRSGARSQGAAAALTALGWTRAYNVVNGFEGPLDGERQRGHVGGWKADGLPWIQN</sequence>
<dbReference type="InterPro" id="IPR001763">
    <property type="entry name" value="Rhodanese-like_dom"/>
</dbReference>
<organism evidence="2 3">
    <name type="scientific">Methylopila jiangsuensis</name>
    <dbReference type="NCBI Taxonomy" id="586230"/>
    <lineage>
        <taxon>Bacteria</taxon>
        <taxon>Pseudomonadati</taxon>
        <taxon>Pseudomonadota</taxon>
        <taxon>Alphaproteobacteria</taxon>
        <taxon>Hyphomicrobiales</taxon>
        <taxon>Methylopilaceae</taxon>
        <taxon>Methylopila</taxon>
    </lineage>
</organism>
<evidence type="ECO:0000313" key="3">
    <source>
        <dbReference type="Proteomes" id="UP001143364"/>
    </source>
</evidence>
<dbReference type="EMBL" id="BSFK01000016">
    <property type="protein sequence ID" value="GLK77904.1"/>
    <property type="molecule type" value="Genomic_DNA"/>
</dbReference>
<name>A0A9W6N4A0_9HYPH</name>
<comment type="caution">
    <text evidence="2">The sequence shown here is derived from an EMBL/GenBank/DDBJ whole genome shotgun (WGS) entry which is preliminary data.</text>
</comment>
<dbReference type="RefSeq" id="WP_271205735.1">
    <property type="nucleotide sequence ID" value="NZ_BSFK01000016.1"/>
</dbReference>
<dbReference type="Proteomes" id="UP001143364">
    <property type="component" value="Unassembled WGS sequence"/>
</dbReference>
<dbReference type="Pfam" id="PF00581">
    <property type="entry name" value="Rhodanese"/>
    <property type="match status" value="1"/>
</dbReference>
<gene>
    <name evidence="2" type="ORF">GCM10008171_31580</name>
</gene>
<accession>A0A9W6N4A0</accession>
<reference evidence="2" key="2">
    <citation type="submission" date="2023-01" db="EMBL/GenBank/DDBJ databases">
        <authorList>
            <person name="Sun Q."/>
            <person name="Evtushenko L."/>
        </authorList>
    </citation>
    <scope>NUCLEOTIDE SEQUENCE</scope>
    <source>
        <strain evidence="2">VKM B-2555</strain>
    </source>
</reference>
<dbReference type="Gene3D" id="3.40.250.10">
    <property type="entry name" value="Rhodanese-like domain"/>
    <property type="match status" value="1"/>
</dbReference>
<keyword evidence="3" id="KW-1185">Reference proteome</keyword>
<dbReference type="AlphaFoldDB" id="A0A9W6N4A0"/>
<proteinExistence type="predicted"/>